<dbReference type="EMBL" id="BTSY01000005">
    <property type="protein sequence ID" value="GMT26842.1"/>
    <property type="molecule type" value="Genomic_DNA"/>
</dbReference>
<accession>A0AAV5W4U3</accession>
<feature type="non-terminal residue" evidence="2">
    <location>
        <position position="93"/>
    </location>
</feature>
<sequence length="93" mass="10142">FIAFAIRAIVHEDYVNLLGSSAAIKESVFNDIALLELHRKLAFNGIVEPICLPAREQNIPEDGTSIAIGFGMANGDEPSTRENIIDDGFLREA</sequence>
<feature type="non-terminal residue" evidence="2">
    <location>
        <position position="1"/>
    </location>
</feature>
<keyword evidence="3" id="KW-1185">Reference proteome</keyword>
<dbReference type="Proteomes" id="UP001432322">
    <property type="component" value="Unassembled WGS sequence"/>
</dbReference>
<dbReference type="InterPro" id="IPR001254">
    <property type="entry name" value="Trypsin_dom"/>
</dbReference>
<evidence type="ECO:0000313" key="2">
    <source>
        <dbReference type="EMBL" id="GMT26842.1"/>
    </source>
</evidence>
<evidence type="ECO:0000259" key="1">
    <source>
        <dbReference type="Pfam" id="PF00089"/>
    </source>
</evidence>
<dbReference type="Pfam" id="PF00089">
    <property type="entry name" value="Trypsin"/>
    <property type="match status" value="1"/>
</dbReference>
<protein>
    <recommendedName>
        <fullName evidence="1">Peptidase S1 domain-containing protein</fullName>
    </recommendedName>
</protein>
<dbReference type="AlphaFoldDB" id="A0AAV5W4U3"/>
<dbReference type="InterPro" id="IPR009003">
    <property type="entry name" value="Peptidase_S1_PA"/>
</dbReference>
<dbReference type="Gene3D" id="2.40.10.10">
    <property type="entry name" value="Trypsin-like serine proteases"/>
    <property type="match status" value="1"/>
</dbReference>
<dbReference type="GO" id="GO:0004252">
    <property type="term" value="F:serine-type endopeptidase activity"/>
    <property type="evidence" value="ECO:0007669"/>
    <property type="project" value="InterPro"/>
</dbReference>
<comment type="caution">
    <text evidence="2">The sequence shown here is derived from an EMBL/GenBank/DDBJ whole genome shotgun (WGS) entry which is preliminary data.</text>
</comment>
<evidence type="ECO:0000313" key="3">
    <source>
        <dbReference type="Proteomes" id="UP001432322"/>
    </source>
</evidence>
<dbReference type="GO" id="GO:0006508">
    <property type="term" value="P:proteolysis"/>
    <property type="evidence" value="ECO:0007669"/>
    <property type="project" value="InterPro"/>
</dbReference>
<gene>
    <name evidence="2" type="ORF">PFISCL1PPCAC_18139</name>
</gene>
<dbReference type="InterPro" id="IPR043504">
    <property type="entry name" value="Peptidase_S1_PA_chymotrypsin"/>
</dbReference>
<dbReference type="SUPFAM" id="SSF50494">
    <property type="entry name" value="Trypsin-like serine proteases"/>
    <property type="match status" value="1"/>
</dbReference>
<feature type="domain" description="Peptidase S1" evidence="1">
    <location>
        <begin position="29"/>
        <end position="77"/>
    </location>
</feature>
<proteinExistence type="predicted"/>
<name>A0AAV5W4U3_9BILA</name>
<organism evidence="2 3">
    <name type="scientific">Pristionchus fissidentatus</name>
    <dbReference type="NCBI Taxonomy" id="1538716"/>
    <lineage>
        <taxon>Eukaryota</taxon>
        <taxon>Metazoa</taxon>
        <taxon>Ecdysozoa</taxon>
        <taxon>Nematoda</taxon>
        <taxon>Chromadorea</taxon>
        <taxon>Rhabditida</taxon>
        <taxon>Rhabditina</taxon>
        <taxon>Diplogasteromorpha</taxon>
        <taxon>Diplogasteroidea</taxon>
        <taxon>Neodiplogasteridae</taxon>
        <taxon>Pristionchus</taxon>
    </lineage>
</organism>
<reference evidence="2" key="1">
    <citation type="submission" date="2023-10" db="EMBL/GenBank/DDBJ databases">
        <title>Genome assembly of Pristionchus species.</title>
        <authorList>
            <person name="Yoshida K."/>
            <person name="Sommer R.J."/>
        </authorList>
    </citation>
    <scope>NUCLEOTIDE SEQUENCE</scope>
    <source>
        <strain evidence="2">RS5133</strain>
    </source>
</reference>